<comment type="caution">
    <text evidence="3">The sequence shown here is derived from an EMBL/GenBank/DDBJ whole genome shotgun (WGS) entry which is preliminary data.</text>
</comment>
<dbReference type="InterPro" id="IPR035940">
    <property type="entry name" value="CAP_sf"/>
</dbReference>
<reference evidence="3 4" key="1">
    <citation type="submission" date="2024-04" db="EMBL/GenBank/DDBJ databases">
        <authorList>
            <consortium name="Genoscope - CEA"/>
            <person name="William W."/>
        </authorList>
    </citation>
    <scope>NUCLEOTIDE SEQUENCE [LARGE SCALE GENOMIC DNA]</scope>
</reference>
<evidence type="ECO:0000313" key="4">
    <source>
        <dbReference type="Proteomes" id="UP001497497"/>
    </source>
</evidence>
<organism evidence="3 4">
    <name type="scientific">Lymnaea stagnalis</name>
    <name type="common">Great pond snail</name>
    <name type="synonym">Helix stagnalis</name>
    <dbReference type="NCBI Taxonomy" id="6523"/>
    <lineage>
        <taxon>Eukaryota</taxon>
        <taxon>Metazoa</taxon>
        <taxon>Spiralia</taxon>
        <taxon>Lophotrochozoa</taxon>
        <taxon>Mollusca</taxon>
        <taxon>Gastropoda</taxon>
        <taxon>Heterobranchia</taxon>
        <taxon>Euthyneura</taxon>
        <taxon>Panpulmonata</taxon>
        <taxon>Hygrophila</taxon>
        <taxon>Lymnaeoidea</taxon>
        <taxon>Lymnaeidae</taxon>
        <taxon>Lymnaea</taxon>
    </lineage>
</organism>
<proteinExistence type="predicted"/>
<feature type="domain" description="SCP" evidence="2">
    <location>
        <begin position="26"/>
        <end position="160"/>
    </location>
</feature>
<evidence type="ECO:0000259" key="2">
    <source>
        <dbReference type="SMART" id="SM00198"/>
    </source>
</evidence>
<feature type="chain" id="PRO_5043999300" description="SCP domain-containing protein" evidence="1">
    <location>
        <begin position="18"/>
        <end position="164"/>
    </location>
</feature>
<dbReference type="Proteomes" id="UP001497497">
    <property type="component" value="Unassembled WGS sequence"/>
</dbReference>
<dbReference type="SMART" id="SM00198">
    <property type="entry name" value="SCP"/>
    <property type="match status" value="1"/>
</dbReference>
<accession>A0AAV2I039</accession>
<protein>
    <recommendedName>
        <fullName evidence="2">SCP domain-containing protein</fullName>
    </recommendedName>
</protein>
<keyword evidence="1" id="KW-0732">Signal</keyword>
<name>A0AAV2I039_LYMST</name>
<dbReference type="Gene3D" id="3.40.33.10">
    <property type="entry name" value="CAP"/>
    <property type="match status" value="1"/>
</dbReference>
<dbReference type="SUPFAM" id="SSF55797">
    <property type="entry name" value="PR-1-like"/>
    <property type="match status" value="1"/>
</dbReference>
<dbReference type="PRINTS" id="PR00837">
    <property type="entry name" value="V5TPXLIKE"/>
</dbReference>
<evidence type="ECO:0000313" key="3">
    <source>
        <dbReference type="EMBL" id="CAL1537633.1"/>
    </source>
</evidence>
<feature type="signal peptide" evidence="1">
    <location>
        <begin position="1"/>
        <end position="17"/>
    </location>
</feature>
<dbReference type="InterPro" id="IPR001283">
    <property type="entry name" value="CRISP-related"/>
</dbReference>
<evidence type="ECO:0000256" key="1">
    <source>
        <dbReference type="SAM" id="SignalP"/>
    </source>
</evidence>
<keyword evidence="4" id="KW-1185">Reference proteome</keyword>
<dbReference type="AlphaFoldDB" id="A0AAV2I039"/>
<dbReference type="Pfam" id="PF00188">
    <property type="entry name" value="CAP"/>
    <property type="match status" value="1"/>
</dbReference>
<sequence length="164" mass="18117">MLFGVLLVLNMCVLSYAVVPETLSEGDITAFLSGHNKLRSSVNVQDLVWDSKLATIAEKYTSGCVRNETSTGYGETLFYSYPKVRNNKKLASEAIGFWASPVNFVKPKWECSIKSKTACGAATQLVWRKTTHIGCSIAHCSDNFENFVVCLYTPRGNIIGESPY</sequence>
<dbReference type="EMBL" id="CAXITT010000269">
    <property type="protein sequence ID" value="CAL1537633.1"/>
    <property type="molecule type" value="Genomic_DNA"/>
</dbReference>
<dbReference type="InterPro" id="IPR014044">
    <property type="entry name" value="CAP_dom"/>
</dbReference>
<gene>
    <name evidence="3" type="ORF">GSLYS_00011536001</name>
</gene>
<dbReference type="PANTHER" id="PTHR10334">
    <property type="entry name" value="CYSTEINE-RICH SECRETORY PROTEIN-RELATED"/>
    <property type="match status" value="1"/>
</dbReference>